<reference evidence="2 3" key="1">
    <citation type="journal article" date="2021" name="Plant Biotechnol. J.">
        <title>Multi-omics assisted identification of the key and species-specific regulatory components of drought-tolerant mechanisms in Gossypium stocksii.</title>
        <authorList>
            <person name="Yu D."/>
            <person name="Ke L."/>
            <person name="Zhang D."/>
            <person name="Wu Y."/>
            <person name="Sun Y."/>
            <person name="Mei J."/>
            <person name="Sun J."/>
            <person name="Sun Y."/>
        </authorList>
    </citation>
    <scope>NUCLEOTIDE SEQUENCE [LARGE SCALE GENOMIC DNA]</scope>
    <source>
        <strain evidence="3">cv. E1</strain>
        <tissue evidence="2">Leaf</tissue>
    </source>
</reference>
<comment type="caution">
    <text evidence="2">The sequence shown here is derived from an EMBL/GenBank/DDBJ whole genome shotgun (WGS) entry which is preliminary data.</text>
</comment>
<protein>
    <submittedName>
        <fullName evidence="2">Uncharacterized protein</fullName>
    </submittedName>
</protein>
<keyword evidence="3" id="KW-1185">Reference proteome</keyword>
<dbReference type="Proteomes" id="UP000828251">
    <property type="component" value="Unassembled WGS sequence"/>
</dbReference>
<feature type="compositionally biased region" description="Acidic residues" evidence="1">
    <location>
        <begin position="61"/>
        <end position="89"/>
    </location>
</feature>
<feature type="region of interest" description="Disordered" evidence="1">
    <location>
        <begin position="54"/>
        <end position="89"/>
    </location>
</feature>
<dbReference type="AlphaFoldDB" id="A0A9D3VUD2"/>
<name>A0A9D3VUD2_9ROSI</name>
<dbReference type="EMBL" id="JAIQCV010000005">
    <property type="protein sequence ID" value="KAH1097212.1"/>
    <property type="molecule type" value="Genomic_DNA"/>
</dbReference>
<evidence type="ECO:0000313" key="3">
    <source>
        <dbReference type="Proteomes" id="UP000828251"/>
    </source>
</evidence>
<evidence type="ECO:0000313" key="2">
    <source>
        <dbReference type="EMBL" id="KAH1097212.1"/>
    </source>
</evidence>
<accession>A0A9D3VUD2</accession>
<sequence length="204" mass="23027">MEQNEDVTVYNKEHGAQKLCMVALISYVGSESTIHGIYIDLNVTLDIDVVGDDGYNSSDPCDQDVDSDSDVDVDDIPDDIDDEDVNDDEDINAPSVGNQMRRIVIHNNLGPHMSLIDPDNGIATHLHRSKLSDPLMMIPKRYHYPFPIDKLHQPKESINMKRISMRFILLSTHLKDLINGGERKVYSKTSPLTPNNRLDVDRKS</sequence>
<evidence type="ECO:0000256" key="1">
    <source>
        <dbReference type="SAM" id="MobiDB-lite"/>
    </source>
</evidence>
<gene>
    <name evidence="2" type="ORF">J1N35_014133</name>
</gene>
<proteinExistence type="predicted"/>
<organism evidence="2 3">
    <name type="scientific">Gossypium stocksii</name>
    <dbReference type="NCBI Taxonomy" id="47602"/>
    <lineage>
        <taxon>Eukaryota</taxon>
        <taxon>Viridiplantae</taxon>
        <taxon>Streptophyta</taxon>
        <taxon>Embryophyta</taxon>
        <taxon>Tracheophyta</taxon>
        <taxon>Spermatophyta</taxon>
        <taxon>Magnoliopsida</taxon>
        <taxon>eudicotyledons</taxon>
        <taxon>Gunneridae</taxon>
        <taxon>Pentapetalae</taxon>
        <taxon>rosids</taxon>
        <taxon>malvids</taxon>
        <taxon>Malvales</taxon>
        <taxon>Malvaceae</taxon>
        <taxon>Malvoideae</taxon>
        <taxon>Gossypium</taxon>
    </lineage>
</organism>